<dbReference type="Gene3D" id="2.120.10.30">
    <property type="entry name" value="TolB, C-terminal domain"/>
    <property type="match status" value="1"/>
</dbReference>
<feature type="compositionally biased region" description="Basic and acidic residues" evidence="9">
    <location>
        <begin position="396"/>
        <end position="410"/>
    </location>
</feature>
<comment type="catalytic activity">
    <reaction evidence="8">
        <text>L-seryl-[protein] + ATP = O-phospho-L-seryl-[protein] + ADP + H(+)</text>
        <dbReference type="Rhea" id="RHEA:17989"/>
        <dbReference type="Rhea" id="RHEA-COMP:9863"/>
        <dbReference type="Rhea" id="RHEA-COMP:11604"/>
        <dbReference type="ChEBI" id="CHEBI:15378"/>
        <dbReference type="ChEBI" id="CHEBI:29999"/>
        <dbReference type="ChEBI" id="CHEBI:30616"/>
        <dbReference type="ChEBI" id="CHEBI:83421"/>
        <dbReference type="ChEBI" id="CHEBI:456216"/>
        <dbReference type="EC" id="2.7.11.1"/>
    </reaction>
</comment>
<dbReference type="SUPFAM" id="SSF63829">
    <property type="entry name" value="Calcium-dependent phosphotriesterase"/>
    <property type="match status" value="1"/>
</dbReference>
<dbReference type="Pfam" id="PF08477">
    <property type="entry name" value="Roc"/>
    <property type="match status" value="1"/>
</dbReference>
<dbReference type="AlphaFoldDB" id="A0AAE0W2D8"/>
<dbReference type="GO" id="GO:0016301">
    <property type="term" value="F:kinase activity"/>
    <property type="evidence" value="ECO:0007669"/>
    <property type="project" value="UniProtKB-KW"/>
</dbReference>
<feature type="domain" description="Roc" evidence="10">
    <location>
        <begin position="314"/>
        <end position="646"/>
    </location>
</feature>
<keyword evidence="4" id="KW-0547">Nucleotide-binding</keyword>
<reference evidence="11" key="3">
    <citation type="submission" date="2023-05" db="EMBL/GenBank/DDBJ databases">
        <authorList>
            <person name="Smith C.H."/>
        </authorList>
    </citation>
    <scope>NUCLEOTIDE SEQUENCE</scope>
    <source>
        <strain evidence="11">CHS0354</strain>
        <tissue evidence="11">Mantle</tissue>
    </source>
</reference>
<proteinExistence type="predicted"/>
<dbReference type="Gene3D" id="3.30.70.1390">
    <property type="entry name" value="ROC domain from the Parkinson's disease-associated leucine-rich repeat kinase 2"/>
    <property type="match status" value="1"/>
</dbReference>
<dbReference type="InterPro" id="IPR039788">
    <property type="entry name" value="NOL4/NOL4L"/>
</dbReference>
<dbReference type="Gene3D" id="3.40.50.300">
    <property type="entry name" value="P-loop containing nucleotide triphosphate hydrolases"/>
    <property type="match status" value="2"/>
</dbReference>
<dbReference type="InterPro" id="IPR011042">
    <property type="entry name" value="6-blade_b-propeller_TolB-like"/>
</dbReference>
<keyword evidence="3" id="KW-0677">Repeat</keyword>
<protein>
    <recommendedName>
        <fullName evidence="1">non-specific serine/threonine protein kinase</fullName>
        <ecNumber evidence="1">2.7.11.1</ecNumber>
    </recommendedName>
</protein>
<evidence type="ECO:0000256" key="6">
    <source>
        <dbReference type="ARBA" id="ARBA00022840"/>
    </source>
</evidence>
<dbReference type="Proteomes" id="UP001195483">
    <property type="component" value="Unassembled WGS sequence"/>
</dbReference>
<dbReference type="PROSITE" id="PS51424">
    <property type="entry name" value="ROC"/>
    <property type="match status" value="1"/>
</dbReference>
<sequence>MATATPQESACSLVEDGTLTLQTEAGCVPYYNGIVVTEDILLVIDYNAWNLQIHRRPDGKLMSSHRLEFIPNGVCLISKTDVAVCLWNSTIVILSFKSIDNIKLVKTLNVKSVFDDCHSVAKLNQDKLIVSGVKNAVFYWCVVNLTDGHVHSTHNVCGGGIGIYLNCSSHIAIKNGTVYISCWTSDSTVVNGVYAYDIYNPHTPKFVYRVDAFRPTSIMVDERNLIYVCDLNSKSIHQLTDSGHLVTTHTLSSFPYRILYDDKHGVLYTTSKDRNVITVYRLQYSHQIDSVIPAEVLKMDSRSLQMYKEALNEGKEKVYNIRVMVVGQYGVGKTTLIQRLLGKHINISERHSTDGIDVHVECSKFSLPAGEWTIQEKDAEKYSRLQRLVKILNERAQKESKSEQEGKSELDGQVTSEELDNGHPHYDLPVSAELNTNQEVELPTSQPVDSPIARVVPEVSSEREAKENKKDTVMEIIQLVNEHSGNLEKSTVEYAALAMWDFAGQYVFYTTHQTFLTSRAIYLLVIDLSQQIKDLIKDDECFLDTEGIKLCKVHDLIEIWMNSIHSCTPSSQPGIPYVILVGTHVDKIPENCRQRVIDEYFVHICEILSNKPAALHLVDCITIDNTQVDPRLEQLKKRIFELAKQQPHWGEEKPARWLPLEQAIMTLKASGVKVAPLSLIEEINRSGSVRIENKDEMDLFLRFQHEMGTILYFSIEGLRKKIVLDPQWLIDAQKSLITAGTFINKTPAIVSKWCEFKKSGKLAHELIDAVWSKEKNPEFHDNKDHILLLMEKLNIIATPRTYDQEGKEVKVENYFLAPCMLSDATPREIISPKPLPEMESSSVLCYVFIEQFLPAPIFHRLVAACVAHWPVAKKNSGNLIYCGCCVFDLDLHHRLTVFSRNHVIFVRVTIMGKTLSFQLCAEVKEFITMTLSKIIGNLEQSLQFELHIQCPKSVGDSVSSLFCVADLQSNEAVPCHSHGDSHVILSSDLLRFWFQEQESSNVASSAGPSQPHPTSDTDRFMSITYLLVDVGSRILRKLLCHHTVTPACTLDQYLANNMNKINSLLKRKVLHQSQMDILFPPSGANTNIEDYDVTLLSALFNNIVPGLNPTEDNMIKSLREDRNILYGHAKSCKMNASEYQTCWSSISSTLITLSQHCGDPSFQNKMVQEIQRTYVSVIPTGFYLDIHKTWFSKIETAEGSLETVKGSLETVQGSLETVQGSLETVQGSLETAGDTIKALKARVEALELKKVDDEN</sequence>
<dbReference type="GO" id="GO:0005524">
    <property type="term" value="F:ATP binding"/>
    <property type="evidence" value="ECO:0007669"/>
    <property type="project" value="UniProtKB-KW"/>
</dbReference>
<keyword evidence="2" id="KW-0808">Transferase</keyword>
<organism evidence="11 12">
    <name type="scientific">Potamilus streckersoni</name>
    <dbReference type="NCBI Taxonomy" id="2493646"/>
    <lineage>
        <taxon>Eukaryota</taxon>
        <taxon>Metazoa</taxon>
        <taxon>Spiralia</taxon>
        <taxon>Lophotrochozoa</taxon>
        <taxon>Mollusca</taxon>
        <taxon>Bivalvia</taxon>
        <taxon>Autobranchia</taxon>
        <taxon>Heteroconchia</taxon>
        <taxon>Palaeoheterodonta</taxon>
        <taxon>Unionida</taxon>
        <taxon>Unionoidea</taxon>
        <taxon>Unionidae</taxon>
        <taxon>Ambleminae</taxon>
        <taxon>Lampsilini</taxon>
        <taxon>Potamilus</taxon>
    </lineage>
</organism>
<evidence type="ECO:0000256" key="2">
    <source>
        <dbReference type="ARBA" id="ARBA00022679"/>
    </source>
</evidence>
<reference evidence="11" key="1">
    <citation type="journal article" date="2021" name="Genome Biol. Evol.">
        <title>A High-Quality Reference Genome for a Parasitic Bivalve with Doubly Uniparental Inheritance (Bivalvia: Unionida).</title>
        <authorList>
            <person name="Smith C.H."/>
        </authorList>
    </citation>
    <scope>NUCLEOTIDE SEQUENCE</scope>
    <source>
        <strain evidence="11">CHS0354</strain>
    </source>
</reference>
<dbReference type="Pfam" id="PF18738">
    <property type="entry name" value="HEPN_DZIP3"/>
    <property type="match status" value="1"/>
</dbReference>
<dbReference type="CDD" id="cd00882">
    <property type="entry name" value="Ras_like_GTPase"/>
    <property type="match status" value="1"/>
</dbReference>
<keyword evidence="6" id="KW-0067">ATP-binding</keyword>
<dbReference type="PANTHER" id="PTHR12449">
    <property type="entry name" value="DEATH DOMAIN-CONTAINING PROTEIN"/>
    <property type="match status" value="1"/>
</dbReference>
<evidence type="ECO:0000256" key="4">
    <source>
        <dbReference type="ARBA" id="ARBA00022741"/>
    </source>
</evidence>
<evidence type="ECO:0000256" key="3">
    <source>
        <dbReference type="ARBA" id="ARBA00022737"/>
    </source>
</evidence>
<keyword evidence="5" id="KW-0418">Kinase</keyword>
<evidence type="ECO:0000256" key="9">
    <source>
        <dbReference type="SAM" id="MobiDB-lite"/>
    </source>
</evidence>
<gene>
    <name evidence="11" type="ORF">CHS0354_036252</name>
</gene>
<dbReference type="InterPro" id="IPR020859">
    <property type="entry name" value="ROC"/>
</dbReference>
<evidence type="ECO:0000256" key="1">
    <source>
        <dbReference type="ARBA" id="ARBA00012513"/>
    </source>
</evidence>
<dbReference type="InterPro" id="IPR032171">
    <property type="entry name" value="COR-A"/>
</dbReference>
<evidence type="ECO:0000313" key="12">
    <source>
        <dbReference type="Proteomes" id="UP001195483"/>
    </source>
</evidence>
<comment type="catalytic activity">
    <reaction evidence="7">
        <text>L-threonyl-[protein] + ATP = O-phospho-L-threonyl-[protein] + ADP + H(+)</text>
        <dbReference type="Rhea" id="RHEA:46608"/>
        <dbReference type="Rhea" id="RHEA-COMP:11060"/>
        <dbReference type="Rhea" id="RHEA-COMP:11605"/>
        <dbReference type="ChEBI" id="CHEBI:15378"/>
        <dbReference type="ChEBI" id="CHEBI:30013"/>
        <dbReference type="ChEBI" id="CHEBI:30616"/>
        <dbReference type="ChEBI" id="CHEBI:61977"/>
        <dbReference type="ChEBI" id="CHEBI:456216"/>
        <dbReference type="EC" id="2.7.11.1"/>
    </reaction>
</comment>
<dbReference type="EMBL" id="JAEAOA010002123">
    <property type="protein sequence ID" value="KAK3598936.1"/>
    <property type="molecule type" value="Genomic_DNA"/>
</dbReference>
<dbReference type="InterPro" id="IPR027417">
    <property type="entry name" value="P-loop_NTPase"/>
</dbReference>
<keyword evidence="12" id="KW-1185">Reference proteome</keyword>
<evidence type="ECO:0000313" key="11">
    <source>
        <dbReference type="EMBL" id="KAK3598936.1"/>
    </source>
</evidence>
<dbReference type="Pfam" id="PF16095">
    <property type="entry name" value="COR-A"/>
    <property type="match status" value="1"/>
</dbReference>
<name>A0AAE0W2D8_9BIVA</name>
<evidence type="ECO:0000259" key="10">
    <source>
        <dbReference type="PROSITE" id="PS51424"/>
    </source>
</evidence>
<reference evidence="11" key="2">
    <citation type="journal article" date="2021" name="Genome Biol. Evol.">
        <title>Developing a high-quality reference genome for a parasitic bivalve with doubly uniparental inheritance (Bivalvia: Unionida).</title>
        <authorList>
            <person name="Smith C.H."/>
        </authorList>
    </citation>
    <scope>NUCLEOTIDE SEQUENCE</scope>
    <source>
        <strain evidence="11">CHS0354</strain>
        <tissue evidence="11">Mantle</tissue>
    </source>
</reference>
<accession>A0AAE0W2D8</accession>
<dbReference type="EC" id="2.7.11.1" evidence="1"/>
<dbReference type="SUPFAM" id="SSF52540">
    <property type="entry name" value="P-loop containing nucleoside triphosphate hydrolases"/>
    <property type="match status" value="1"/>
</dbReference>
<feature type="region of interest" description="Disordered" evidence="9">
    <location>
        <begin position="396"/>
        <end position="429"/>
    </location>
</feature>
<dbReference type="PANTHER" id="PTHR12449:SF18">
    <property type="entry name" value="DEATH DOMAIN-CONTAINING PROTEIN"/>
    <property type="match status" value="1"/>
</dbReference>
<dbReference type="InterPro" id="IPR041249">
    <property type="entry name" value="HEPN_DZIP3"/>
</dbReference>
<evidence type="ECO:0000256" key="8">
    <source>
        <dbReference type="ARBA" id="ARBA00048679"/>
    </source>
</evidence>
<comment type="caution">
    <text evidence="11">The sequence shown here is derived from an EMBL/GenBank/DDBJ whole genome shotgun (WGS) entry which is preliminary data.</text>
</comment>
<evidence type="ECO:0000256" key="7">
    <source>
        <dbReference type="ARBA" id="ARBA00047899"/>
    </source>
</evidence>
<evidence type="ECO:0000256" key="5">
    <source>
        <dbReference type="ARBA" id="ARBA00022777"/>
    </source>
</evidence>